<gene>
    <name evidence="1" type="ORF">LCGC14_1027070</name>
</gene>
<name>A0A0F9NHG6_9ZZZZ</name>
<evidence type="ECO:0000313" key="1">
    <source>
        <dbReference type="EMBL" id="KKN11367.1"/>
    </source>
</evidence>
<proteinExistence type="predicted"/>
<organism evidence="1">
    <name type="scientific">marine sediment metagenome</name>
    <dbReference type="NCBI Taxonomy" id="412755"/>
    <lineage>
        <taxon>unclassified sequences</taxon>
        <taxon>metagenomes</taxon>
        <taxon>ecological metagenomes</taxon>
    </lineage>
</organism>
<dbReference type="EMBL" id="LAZR01004142">
    <property type="protein sequence ID" value="KKN11367.1"/>
    <property type="molecule type" value="Genomic_DNA"/>
</dbReference>
<comment type="caution">
    <text evidence="1">The sequence shown here is derived from an EMBL/GenBank/DDBJ whole genome shotgun (WGS) entry which is preliminary data.</text>
</comment>
<accession>A0A0F9NHG6</accession>
<protein>
    <submittedName>
        <fullName evidence="1">Uncharacterized protein</fullName>
    </submittedName>
</protein>
<sequence length="76" mass="8838">MKDLVLKSEGVRGGRITQFTKGWASLCYGADLIEVENFEGMGDNYKQREQARIYIQLNGKRYLFSFKSLQKQLDKK</sequence>
<dbReference type="AlphaFoldDB" id="A0A0F9NHG6"/>
<reference evidence="1" key="1">
    <citation type="journal article" date="2015" name="Nature">
        <title>Complex archaea that bridge the gap between prokaryotes and eukaryotes.</title>
        <authorList>
            <person name="Spang A."/>
            <person name="Saw J.H."/>
            <person name="Jorgensen S.L."/>
            <person name="Zaremba-Niedzwiedzka K."/>
            <person name="Martijn J."/>
            <person name="Lind A.E."/>
            <person name="van Eijk R."/>
            <person name="Schleper C."/>
            <person name="Guy L."/>
            <person name="Ettema T.J."/>
        </authorList>
    </citation>
    <scope>NUCLEOTIDE SEQUENCE</scope>
</reference>